<dbReference type="Gene3D" id="3.90.550.10">
    <property type="entry name" value="Spore Coat Polysaccharide Biosynthesis Protein SpsA, Chain A"/>
    <property type="match status" value="1"/>
</dbReference>
<dbReference type="InterPro" id="IPR029044">
    <property type="entry name" value="Nucleotide-diphossugar_trans"/>
</dbReference>
<name>A0A7C5LS99_9PROT</name>
<dbReference type="EMBL" id="DRMJ01000189">
    <property type="protein sequence ID" value="HHL42717.1"/>
    <property type="molecule type" value="Genomic_DNA"/>
</dbReference>
<sequence>MDRINVLILAGQREGVIDPLCREAGVEYKALLPILGTSMIDYVTKALDASQAAQPPYYVSGIDVKMLDGAFIQSPSGAGPANSVVQAFEAGLKPPFLVTTCDHPLLSPEMVDTFVSESQVSGQDFTLGLASKSVIAPAYPDVKRTYLKFKDVHVSGCNLFYIANDKGMEAIRFWQSAQNDRKHPLKLARRVGLGMLFRYLFGGLTLETAFNTASGKLNIQAKPVLLPFAEAAIDVDKPSDLELVTQILSARS</sequence>
<proteinExistence type="predicted"/>
<organism evidence="3">
    <name type="scientific">Hellea balneolensis</name>
    <dbReference type="NCBI Taxonomy" id="287478"/>
    <lineage>
        <taxon>Bacteria</taxon>
        <taxon>Pseudomonadati</taxon>
        <taxon>Pseudomonadota</taxon>
        <taxon>Alphaproteobacteria</taxon>
        <taxon>Maricaulales</taxon>
        <taxon>Robiginitomaculaceae</taxon>
        <taxon>Hellea</taxon>
    </lineage>
</organism>
<accession>A0A7C5LS99</accession>
<evidence type="ECO:0000259" key="2">
    <source>
        <dbReference type="Pfam" id="PF12804"/>
    </source>
</evidence>
<dbReference type="Proteomes" id="UP000885830">
    <property type="component" value="Unassembled WGS sequence"/>
</dbReference>
<dbReference type="SUPFAM" id="SSF53448">
    <property type="entry name" value="Nucleotide-diphospho-sugar transferases"/>
    <property type="match status" value="1"/>
</dbReference>
<gene>
    <name evidence="3" type="ORF">ENJ42_03800</name>
</gene>
<evidence type="ECO:0000256" key="1">
    <source>
        <dbReference type="ARBA" id="ARBA00022842"/>
    </source>
</evidence>
<feature type="domain" description="MobA-like NTP transferase" evidence="2">
    <location>
        <begin position="28"/>
        <end position="127"/>
    </location>
</feature>
<reference evidence="3" key="1">
    <citation type="journal article" date="2020" name="mSystems">
        <title>Genome- and Community-Level Interaction Insights into Carbon Utilization and Element Cycling Functions of Hydrothermarchaeota in Hydrothermal Sediment.</title>
        <authorList>
            <person name="Zhou Z."/>
            <person name="Liu Y."/>
            <person name="Xu W."/>
            <person name="Pan J."/>
            <person name="Luo Z.H."/>
            <person name="Li M."/>
        </authorList>
    </citation>
    <scope>NUCLEOTIDE SEQUENCE [LARGE SCALE GENOMIC DNA]</scope>
    <source>
        <strain evidence="3">HyVt-485</strain>
    </source>
</reference>
<comment type="caution">
    <text evidence="3">The sequence shown here is derived from an EMBL/GenBank/DDBJ whole genome shotgun (WGS) entry which is preliminary data.</text>
</comment>
<evidence type="ECO:0000313" key="3">
    <source>
        <dbReference type="EMBL" id="HHL42717.1"/>
    </source>
</evidence>
<dbReference type="GO" id="GO:0016779">
    <property type="term" value="F:nucleotidyltransferase activity"/>
    <property type="evidence" value="ECO:0007669"/>
    <property type="project" value="UniProtKB-ARBA"/>
</dbReference>
<keyword evidence="1" id="KW-0460">Magnesium</keyword>
<protein>
    <recommendedName>
        <fullName evidence="2">MobA-like NTP transferase domain-containing protein</fullName>
    </recommendedName>
</protein>
<dbReference type="AlphaFoldDB" id="A0A7C5LS99"/>
<dbReference type="Pfam" id="PF12804">
    <property type="entry name" value="NTP_transf_3"/>
    <property type="match status" value="1"/>
</dbReference>
<dbReference type="InterPro" id="IPR025877">
    <property type="entry name" value="MobA-like_NTP_Trfase"/>
</dbReference>